<dbReference type="GO" id="GO:0003993">
    <property type="term" value="F:acid phosphatase activity"/>
    <property type="evidence" value="ECO:0007669"/>
    <property type="project" value="UniProtKB-EC"/>
</dbReference>
<dbReference type="PROSITE" id="PS00616">
    <property type="entry name" value="HIS_ACID_PHOSPHAT_1"/>
    <property type="match status" value="1"/>
</dbReference>
<proteinExistence type="evidence at transcript level"/>
<evidence type="ECO:0000256" key="2">
    <source>
        <dbReference type="ARBA" id="ARBA00005375"/>
    </source>
</evidence>
<name>A0A1S6J0Y8_SOGFU</name>
<sequence>MFRYDANPESVKKTGFKIRGKQQTVNDKRLTSKAAVAAESSAHFNIMSSSSKFTIFGITASSIIVVIASCLLFKTNASEPQPASSLRLVVAIFRHGERTPASTYANDPHINNEFFPMGWGALTNEGKKNQYEIGKLLRARYRSFLSDIYSPKYVVAQTTDVDRTKMSMQLVLAGLYPPTDAQLWNKELNWQPIPSKYEPLDQDKLLLVNIPCPRYYEALQEVVEREEVKKLIKQNKPIYELLTNKTGTEVKTFNDLLSIQGTLKAETDLNLKLPNWTESVYPEPLNQLAGKAFTLNAYTPELRRIKGGPLLKRIIKHMVDKIKKLTHKKDQVYLYAGHDSTIAHLLNALGVWEEHAPEYNSLILIELHELKRDDPHGVKIFFRKSKDHQMEELKPSKCQGICSLNEIINSTKDVIPDDLMEHCKPKDPKYVPPKAPEI</sequence>
<dbReference type="Pfam" id="PF00328">
    <property type="entry name" value="His_Phos_2"/>
    <property type="match status" value="1"/>
</dbReference>
<dbReference type="Gene3D" id="3.40.50.1240">
    <property type="entry name" value="Phosphoglycerate mutase-like"/>
    <property type="match status" value="1"/>
</dbReference>
<reference evidence="3" key="1">
    <citation type="journal article" date="2016" name="PLoS ONE">
        <title>Transcriptomic and Expression Analysis of the Salivary Glands in White-Backed Planthoppers, Sogatella furcifera.</title>
        <authorList>
            <person name="Li Z."/>
            <person name="An X.K."/>
            <person name="Liu Y.D."/>
            <person name="Hou M.L."/>
        </authorList>
    </citation>
    <scope>NUCLEOTIDE SEQUENCE</scope>
</reference>
<comment type="similarity">
    <text evidence="2">Belongs to the histidine acid phosphatase family.</text>
</comment>
<dbReference type="InterPro" id="IPR033379">
    <property type="entry name" value="Acid_Pase_AS"/>
</dbReference>
<evidence type="ECO:0000313" key="3">
    <source>
        <dbReference type="EMBL" id="AQS60691.1"/>
    </source>
</evidence>
<dbReference type="AlphaFoldDB" id="A0A1S6J0Y8"/>
<dbReference type="CDD" id="cd07061">
    <property type="entry name" value="HP_HAP_like"/>
    <property type="match status" value="1"/>
</dbReference>
<accession>A0A1S6J0Y8</accession>
<evidence type="ECO:0000256" key="1">
    <source>
        <dbReference type="ARBA" id="ARBA00000032"/>
    </source>
</evidence>
<dbReference type="PANTHER" id="PTHR11567:SF205">
    <property type="entry name" value="GH28721P-RELATED"/>
    <property type="match status" value="1"/>
</dbReference>
<dbReference type="PROSITE" id="PS00778">
    <property type="entry name" value="HIS_ACID_PHOSPHAT_2"/>
    <property type="match status" value="1"/>
</dbReference>
<dbReference type="InterPro" id="IPR050645">
    <property type="entry name" value="Histidine_acid_phosphatase"/>
</dbReference>
<protein>
    <submittedName>
        <fullName evidence="3">Prostatic acid phosphatase-like isoform X1</fullName>
    </submittedName>
</protein>
<comment type="catalytic activity">
    <reaction evidence="1">
        <text>a phosphate monoester + H2O = an alcohol + phosphate</text>
        <dbReference type="Rhea" id="RHEA:15017"/>
        <dbReference type="ChEBI" id="CHEBI:15377"/>
        <dbReference type="ChEBI" id="CHEBI:30879"/>
        <dbReference type="ChEBI" id="CHEBI:43474"/>
        <dbReference type="ChEBI" id="CHEBI:67140"/>
        <dbReference type="EC" id="3.1.3.2"/>
    </reaction>
</comment>
<dbReference type="InterPro" id="IPR029033">
    <property type="entry name" value="His_PPase_superfam"/>
</dbReference>
<dbReference type="PANTHER" id="PTHR11567">
    <property type="entry name" value="ACID PHOSPHATASE-RELATED"/>
    <property type="match status" value="1"/>
</dbReference>
<dbReference type="EMBL" id="KU764445">
    <property type="protein sequence ID" value="AQS60691.1"/>
    <property type="molecule type" value="mRNA"/>
</dbReference>
<dbReference type="InterPro" id="IPR000560">
    <property type="entry name" value="His_Pase_clade-2"/>
</dbReference>
<dbReference type="SUPFAM" id="SSF53254">
    <property type="entry name" value="Phosphoglycerate mutase-like"/>
    <property type="match status" value="1"/>
</dbReference>
<organism evidence="3">
    <name type="scientific">Sogatella furcifera</name>
    <name type="common">White-backed planthopper</name>
    <dbReference type="NCBI Taxonomy" id="113103"/>
    <lineage>
        <taxon>Eukaryota</taxon>
        <taxon>Metazoa</taxon>
        <taxon>Ecdysozoa</taxon>
        <taxon>Arthropoda</taxon>
        <taxon>Hexapoda</taxon>
        <taxon>Insecta</taxon>
        <taxon>Pterygota</taxon>
        <taxon>Neoptera</taxon>
        <taxon>Paraneoptera</taxon>
        <taxon>Hemiptera</taxon>
        <taxon>Auchenorrhyncha</taxon>
        <taxon>Fulgoroidea</taxon>
        <taxon>Delphacidae</taxon>
        <taxon>Delphacinae</taxon>
        <taxon>Sogatella</taxon>
    </lineage>
</organism>